<keyword evidence="3" id="KW-0804">Transcription</keyword>
<keyword evidence="6" id="KW-1185">Reference proteome</keyword>
<feature type="domain" description="HTH araC/xylS-type" evidence="4">
    <location>
        <begin position="192"/>
        <end position="290"/>
    </location>
</feature>
<dbReference type="PANTHER" id="PTHR43280">
    <property type="entry name" value="ARAC-FAMILY TRANSCRIPTIONAL REGULATOR"/>
    <property type="match status" value="1"/>
</dbReference>
<dbReference type="InterPro" id="IPR009057">
    <property type="entry name" value="Homeodomain-like_sf"/>
</dbReference>
<evidence type="ECO:0000259" key="4">
    <source>
        <dbReference type="PROSITE" id="PS01124"/>
    </source>
</evidence>
<dbReference type="PRINTS" id="PR00032">
    <property type="entry name" value="HTHARAC"/>
</dbReference>
<sequence length="298" mass="34036">MKKNFFKYLNITSVEERWGMYVTTVGYSKVDPHDNYPNQEHPSSHHLTWNRGRILHDYYVVFISKGKGVYGSALTAPAELIEGTCFFLYPGVLHRYKPDPNVGWEEYWVGFNGVYAQQLMQSGFFNADAPFVYLGLNKDVLILFRALIECTQASLVGYPQQIAGITMQILGLVNNTAMHHELADDPVGRLITKAKFIMQEYLDGPMDMEAVAKEVAMSYSMFRKAFKNLTGVSPNQYHLSLRLERAQYLLTTTILNISEIADQTGFESVFYFSKLFKKKKGISPLLYRKNAEQESANQ</sequence>
<keyword evidence="1" id="KW-0805">Transcription regulation</keyword>
<dbReference type="SUPFAM" id="SSF46689">
    <property type="entry name" value="Homeodomain-like"/>
    <property type="match status" value="2"/>
</dbReference>
<dbReference type="Gene3D" id="1.10.10.60">
    <property type="entry name" value="Homeodomain-like"/>
    <property type="match status" value="2"/>
</dbReference>
<reference evidence="6" key="1">
    <citation type="journal article" date="2019" name="Int. J. Syst. Evol. Microbiol.">
        <title>The Global Catalogue of Microorganisms (GCM) 10K type strain sequencing project: providing services to taxonomists for standard genome sequencing and annotation.</title>
        <authorList>
            <consortium name="The Broad Institute Genomics Platform"/>
            <consortium name="The Broad Institute Genome Sequencing Center for Infectious Disease"/>
            <person name="Wu L."/>
            <person name="Ma J."/>
        </authorList>
    </citation>
    <scope>NUCLEOTIDE SEQUENCE [LARGE SCALE GENOMIC DNA]</scope>
    <source>
        <strain evidence="6">CCUG 61484</strain>
    </source>
</reference>
<name>A0ABW3ARJ0_9SPHI</name>
<dbReference type="Pfam" id="PF02311">
    <property type="entry name" value="AraC_binding"/>
    <property type="match status" value="1"/>
</dbReference>
<dbReference type="InterPro" id="IPR018060">
    <property type="entry name" value="HTH_AraC"/>
</dbReference>
<evidence type="ECO:0000256" key="2">
    <source>
        <dbReference type="ARBA" id="ARBA00023125"/>
    </source>
</evidence>
<organism evidence="5 6">
    <name type="scientific">Mucilaginibacter litoreus</name>
    <dbReference type="NCBI Taxonomy" id="1048221"/>
    <lineage>
        <taxon>Bacteria</taxon>
        <taxon>Pseudomonadati</taxon>
        <taxon>Bacteroidota</taxon>
        <taxon>Sphingobacteriia</taxon>
        <taxon>Sphingobacteriales</taxon>
        <taxon>Sphingobacteriaceae</taxon>
        <taxon>Mucilaginibacter</taxon>
    </lineage>
</organism>
<evidence type="ECO:0000313" key="5">
    <source>
        <dbReference type="EMBL" id="MFD0793116.1"/>
    </source>
</evidence>
<keyword evidence="2" id="KW-0238">DNA-binding</keyword>
<evidence type="ECO:0000313" key="6">
    <source>
        <dbReference type="Proteomes" id="UP001597010"/>
    </source>
</evidence>
<evidence type="ECO:0000256" key="1">
    <source>
        <dbReference type="ARBA" id="ARBA00023015"/>
    </source>
</evidence>
<gene>
    <name evidence="5" type="ORF">ACFQZX_05770</name>
</gene>
<dbReference type="PROSITE" id="PS01124">
    <property type="entry name" value="HTH_ARAC_FAMILY_2"/>
    <property type="match status" value="1"/>
</dbReference>
<comment type="caution">
    <text evidence="5">The sequence shown here is derived from an EMBL/GenBank/DDBJ whole genome shotgun (WGS) entry which is preliminary data.</text>
</comment>
<protein>
    <submittedName>
        <fullName evidence="5">Helix-turn-helix domain-containing protein</fullName>
    </submittedName>
</protein>
<dbReference type="Proteomes" id="UP001597010">
    <property type="component" value="Unassembled WGS sequence"/>
</dbReference>
<dbReference type="SUPFAM" id="SSF51215">
    <property type="entry name" value="Regulatory protein AraC"/>
    <property type="match status" value="1"/>
</dbReference>
<accession>A0ABW3ARJ0</accession>
<dbReference type="EMBL" id="JBHTHZ010000002">
    <property type="protein sequence ID" value="MFD0793116.1"/>
    <property type="molecule type" value="Genomic_DNA"/>
</dbReference>
<evidence type="ECO:0000256" key="3">
    <source>
        <dbReference type="ARBA" id="ARBA00023163"/>
    </source>
</evidence>
<dbReference type="InterPro" id="IPR020449">
    <property type="entry name" value="Tscrpt_reg_AraC-type_HTH"/>
</dbReference>
<proteinExistence type="predicted"/>
<dbReference type="RefSeq" id="WP_377112435.1">
    <property type="nucleotide sequence ID" value="NZ_JBHTHZ010000002.1"/>
</dbReference>
<dbReference type="Pfam" id="PF12833">
    <property type="entry name" value="HTH_18"/>
    <property type="match status" value="1"/>
</dbReference>
<dbReference type="PROSITE" id="PS00041">
    <property type="entry name" value="HTH_ARAC_FAMILY_1"/>
    <property type="match status" value="1"/>
</dbReference>
<dbReference type="InterPro" id="IPR037923">
    <property type="entry name" value="HTH-like"/>
</dbReference>
<dbReference type="SMART" id="SM00342">
    <property type="entry name" value="HTH_ARAC"/>
    <property type="match status" value="1"/>
</dbReference>
<dbReference type="PANTHER" id="PTHR43280:SF30">
    <property type="entry name" value="MMSAB OPERON REGULATORY PROTEIN"/>
    <property type="match status" value="1"/>
</dbReference>
<dbReference type="InterPro" id="IPR003313">
    <property type="entry name" value="AraC-bd"/>
</dbReference>
<dbReference type="InterPro" id="IPR018062">
    <property type="entry name" value="HTH_AraC-typ_CS"/>
</dbReference>